<feature type="domain" description="PPM-type phosphatase" evidence="2">
    <location>
        <begin position="196"/>
        <end position="405"/>
    </location>
</feature>
<dbReference type="GO" id="GO:0016791">
    <property type="term" value="F:phosphatase activity"/>
    <property type="evidence" value="ECO:0007669"/>
    <property type="project" value="TreeGrafter"/>
</dbReference>
<dbReference type="Gene3D" id="3.60.40.10">
    <property type="entry name" value="PPM-type phosphatase domain"/>
    <property type="match status" value="1"/>
</dbReference>
<dbReference type="PANTHER" id="PTHR43156">
    <property type="entry name" value="STAGE II SPORULATION PROTEIN E-RELATED"/>
    <property type="match status" value="1"/>
</dbReference>
<dbReference type="InterPro" id="IPR052016">
    <property type="entry name" value="Bact_Sigma-Reg"/>
</dbReference>
<evidence type="ECO:0000259" key="2">
    <source>
        <dbReference type="SMART" id="SM00331"/>
    </source>
</evidence>
<comment type="caution">
    <text evidence="3">The sequence shown here is derived from an EMBL/GenBank/DDBJ whole genome shotgun (WGS) entry which is preliminary data.</text>
</comment>
<reference evidence="3 4" key="1">
    <citation type="submission" date="2018-03" db="EMBL/GenBank/DDBJ databases">
        <title>Genomic Encyclopedia of Archaeal and Bacterial Type Strains, Phase II (KMG-II): from individual species to whole genera.</title>
        <authorList>
            <person name="Goeker M."/>
        </authorList>
    </citation>
    <scope>NUCLEOTIDE SEQUENCE [LARGE SCALE GENOMIC DNA]</scope>
    <source>
        <strain evidence="3 4">DSM 45348</strain>
    </source>
</reference>
<dbReference type="InterPro" id="IPR001932">
    <property type="entry name" value="PPM-type_phosphatase-like_dom"/>
</dbReference>
<keyword evidence="4" id="KW-1185">Reference proteome</keyword>
<keyword evidence="1" id="KW-0378">Hydrolase</keyword>
<evidence type="ECO:0000313" key="4">
    <source>
        <dbReference type="Proteomes" id="UP000239209"/>
    </source>
</evidence>
<dbReference type="SUPFAM" id="SSF81606">
    <property type="entry name" value="PP2C-like"/>
    <property type="match status" value="1"/>
</dbReference>
<proteinExistence type="predicted"/>
<dbReference type="Proteomes" id="UP000239209">
    <property type="component" value="Unassembled WGS sequence"/>
</dbReference>
<accession>A0A2T0REV8</accession>
<dbReference type="SMART" id="SM00331">
    <property type="entry name" value="PP2C_SIG"/>
    <property type="match status" value="1"/>
</dbReference>
<dbReference type="InterPro" id="IPR036457">
    <property type="entry name" value="PPM-type-like_dom_sf"/>
</dbReference>
<evidence type="ECO:0000313" key="3">
    <source>
        <dbReference type="EMBL" id="PRY19734.1"/>
    </source>
</evidence>
<dbReference type="PANTHER" id="PTHR43156:SF2">
    <property type="entry name" value="STAGE II SPORULATION PROTEIN E"/>
    <property type="match status" value="1"/>
</dbReference>
<evidence type="ECO:0000256" key="1">
    <source>
        <dbReference type="ARBA" id="ARBA00022801"/>
    </source>
</evidence>
<organism evidence="3 4">
    <name type="scientific">Pseudosporangium ferrugineum</name>
    <dbReference type="NCBI Taxonomy" id="439699"/>
    <lineage>
        <taxon>Bacteria</taxon>
        <taxon>Bacillati</taxon>
        <taxon>Actinomycetota</taxon>
        <taxon>Actinomycetes</taxon>
        <taxon>Micromonosporales</taxon>
        <taxon>Micromonosporaceae</taxon>
        <taxon>Pseudosporangium</taxon>
    </lineage>
</organism>
<sequence>MTGTGGFCTLATMESNHGVVLAGILEAAENAPPVDAVEAVTRELGTTLNARTVSFLIADLSGRALVRLARVPLNGSAGDRRSGEESATVLPFDGGPAEQALRTQTVQVLAVPGGWTVLAPVTDRGEVIGLLDLDLPEEPAPEAVREITRTAHALAFVVIANRRHTDLFEWGQRTTPYTLSAEIQRRLLPGSFTCEASAFTLSAWLEPAASIGGDTFDYSLARDVLHFSVTDAMGHGVASALTATLGVGSLRNSRRGGAGLVEQAGTANAALIEHAVVPGSYVTAVLGRLDLNTGVCTLLNAGHVPPLLIRDGVARDLPLPGNFPLGMFPGSTFETGELALRPGDRLVVITDGMRERRAAGLDLTARLRKLTGLHPREAVRSLADAVLEVAGPVLADDATLLMLDWYNGHHEERRTDAGADQERASAPLPG</sequence>
<name>A0A2T0REV8_9ACTN</name>
<gene>
    <name evidence="3" type="ORF">CLV70_12930</name>
</gene>
<dbReference type="Pfam" id="PF07228">
    <property type="entry name" value="SpoIIE"/>
    <property type="match status" value="1"/>
</dbReference>
<dbReference type="EMBL" id="PVZG01000029">
    <property type="protein sequence ID" value="PRY19734.1"/>
    <property type="molecule type" value="Genomic_DNA"/>
</dbReference>
<protein>
    <submittedName>
        <fullName evidence="3">Serine phosphatase RsbU (Regulator of sigma subunit)</fullName>
    </submittedName>
</protein>
<dbReference type="AlphaFoldDB" id="A0A2T0REV8"/>
<dbReference type="SUPFAM" id="SSF55781">
    <property type="entry name" value="GAF domain-like"/>
    <property type="match status" value="1"/>
</dbReference>